<reference evidence="4" key="1">
    <citation type="journal article" date="2020" name="Nature">
        <title>Giant virus diversity and host interactions through global metagenomics.</title>
        <authorList>
            <person name="Schulz F."/>
            <person name="Roux S."/>
            <person name="Paez-Espino D."/>
            <person name="Jungbluth S."/>
            <person name="Walsh D.A."/>
            <person name="Denef V.J."/>
            <person name="McMahon K.D."/>
            <person name="Konstantinidis K.T."/>
            <person name="Eloe-Fadrosh E.A."/>
            <person name="Kyrpides N.C."/>
            <person name="Woyke T."/>
        </authorList>
    </citation>
    <scope>NUCLEOTIDE SEQUENCE</scope>
    <source>
        <strain evidence="4">GVMAG-M-3300023184-51</strain>
    </source>
</reference>
<evidence type="ECO:0000256" key="1">
    <source>
        <dbReference type="SAM" id="MobiDB-lite"/>
    </source>
</evidence>
<feature type="transmembrane region" description="Helical" evidence="2">
    <location>
        <begin position="34"/>
        <end position="51"/>
    </location>
</feature>
<dbReference type="AlphaFoldDB" id="A0A6C0I7Q0"/>
<feature type="transmembrane region" description="Helical" evidence="2">
    <location>
        <begin position="57"/>
        <end position="74"/>
    </location>
</feature>
<accession>A0A6C0I7Q0</accession>
<feature type="compositionally biased region" description="Basic residues" evidence="1">
    <location>
        <begin position="101"/>
        <end position="111"/>
    </location>
</feature>
<name>A0A6C0I7Q0_9ZZZZ</name>
<dbReference type="EMBL" id="MN740120">
    <property type="protein sequence ID" value="QHT88620.1"/>
    <property type="molecule type" value="Genomic_DNA"/>
</dbReference>
<feature type="domain" description="Minor capsid protein P9 transmembrane helices" evidence="3">
    <location>
        <begin position="5"/>
        <end position="72"/>
    </location>
</feature>
<organism evidence="4">
    <name type="scientific">viral metagenome</name>
    <dbReference type="NCBI Taxonomy" id="1070528"/>
    <lineage>
        <taxon>unclassified sequences</taxon>
        <taxon>metagenomes</taxon>
        <taxon>organismal metagenomes</taxon>
    </lineage>
</organism>
<dbReference type="InterPro" id="IPR043915">
    <property type="entry name" value="P9_TM"/>
</dbReference>
<keyword evidence="2" id="KW-1133">Transmembrane helix</keyword>
<protein>
    <recommendedName>
        <fullName evidence="3">Minor capsid protein P9 transmembrane helices domain-containing protein</fullName>
    </recommendedName>
</protein>
<dbReference type="Pfam" id="PF19066">
    <property type="entry name" value="P9_TM"/>
    <property type="match status" value="1"/>
</dbReference>
<evidence type="ECO:0000259" key="3">
    <source>
        <dbReference type="Pfam" id="PF19066"/>
    </source>
</evidence>
<sequence>MTTPFWSNEPTILFNTDSILQVWPQPTMSFESKLNAISRLVILLSILGFVFTVKHHFVIIGLITLAIIFSFYKYRKQTIVKNLTEGFLNQDKNDNQDSIQNKKKNNKHGKKITPSSFTTNPITLETVLRTEFHPTTKQNPFGNVLLTDIMDDPDRKAAAPSFNPDVSEDITTAVKKQTQMLYPSIDSTNKQLYGDLKDNYDLDKSMMRFYSTANTRVDSDQGAFANWLYSEMPSGKSSGPDGAFARVQDNYRYILI</sequence>
<evidence type="ECO:0000256" key="2">
    <source>
        <dbReference type="SAM" id="Phobius"/>
    </source>
</evidence>
<feature type="region of interest" description="Disordered" evidence="1">
    <location>
        <begin position="91"/>
        <end position="115"/>
    </location>
</feature>
<evidence type="ECO:0000313" key="4">
    <source>
        <dbReference type="EMBL" id="QHT88620.1"/>
    </source>
</evidence>
<keyword evidence="2" id="KW-0812">Transmembrane</keyword>
<keyword evidence="2" id="KW-0472">Membrane</keyword>
<proteinExistence type="predicted"/>